<name>A0ABQ8CZE2_BRANA</name>
<evidence type="ECO:0000256" key="1">
    <source>
        <dbReference type="SAM" id="MobiDB-lite"/>
    </source>
</evidence>
<accession>A0ABQ8CZE2</accession>
<feature type="region of interest" description="Disordered" evidence="1">
    <location>
        <begin position="121"/>
        <end position="152"/>
    </location>
</feature>
<gene>
    <name evidence="2" type="ORF">HID58_022488</name>
</gene>
<dbReference type="EMBL" id="JAGKQM010000006">
    <property type="protein sequence ID" value="KAH0922470.1"/>
    <property type="molecule type" value="Genomic_DNA"/>
</dbReference>
<feature type="compositionally biased region" description="Basic residues" evidence="1">
    <location>
        <begin position="130"/>
        <end position="144"/>
    </location>
</feature>
<dbReference type="Proteomes" id="UP000824890">
    <property type="component" value="Unassembled WGS sequence"/>
</dbReference>
<organism evidence="2 3">
    <name type="scientific">Brassica napus</name>
    <name type="common">Rape</name>
    <dbReference type="NCBI Taxonomy" id="3708"/>
    <lineage>
        <taxon>Eukaryota</taxon>
        <taxon>Viridiplantae</taxon>
        <taxon>Streptophyta</taxon>
        <taxon>Embryophyta</taxon>
        <taxon>Tracheophyta</taxon>
        <taxon>Spermatophyta</taxon>
        <taxon>Magnoliopsida</taxon>
        <taxon>eudicotyledons</taxon>
        <taxon>Gunneridae</taxon>
        <taxon>Pentapetalae</taxon>
        <taxon>rosids</taxon>
        <taxon>malvids</taxon>
        <taxon>Brassicales</taxon>
        <taxon>Brassicaceae</taxon>
        <taxon>Brassiceae</taxon>
        <taxon>Brassica</taxon>
    </lineage>
</organism>
<proteinExistence type="predicted"/>
<evidence type="ECO:0000313" key="3">
    <source>
        <dbReference type="Proteomes" id="UP000824890"/>
    </source>
</evidence>
<reference evidence="2 3" key="1">
    <citation type="submission" date="2021-05" db="EMBL/GenBank/DDBJ databases">
        <title>Genome Assembly of Synthetic Allotetraploid Brassica napus Reveals Homoeologous Exchanges between Subgenomes.</title>
        <authorList>
            <person name="Davis J.T."/>
        </authorList>
    </citation>
    <scope>NUCLEOTIDE SEQUENCE [LARGE SCALE GENOMIC DNA]</scope>
    <source>
        <strain evidence="3">cv. Da-Ae</strain>
        <tissue evidence="2">Seedling</tissue>
    </source>
</reference>
<keyword evidence="3" id="KW-1185">Reference proteome</keyword>
<comment type="caution">
    <text evidence="2">The sequence shown here is derived from an EMBL/GenBank/DDBJ whole genome shotgun (WGS) entry which is preliminary data.</text>
</comment>
<sequence length="170" mass="19734">MSMLAPSVPAGFRPLPNVVAPEVFEKMQLYMNCVESEERRIREFRMKKVLTDLSKDSIAQRSCLRLESQPFISTALNTNVGRVFDFRLAEHDRELNETENIRNASSSYGGHRMSENPLVIQEGNKSGQKVGKRKQASWTRRQHKHNEMKSKFWKSYGKVGTFRVQDRLEE</sequence>
<evidence type="ECO:0000313" key="2">
    <source>
        <dbReference type="EMBL" id="KAH0922470.1"/>
    </source>
</evidence>
<protein>
    <submittedName>
        <fullName evidence="2">Uncharacterized protein</fullName>
    </submittedName>
</protein>